<dbReference type="InterPro" id="IPR036061">
    <property type="entry name" value="CheW-like_dom_sf"/>
</dbReference>
<dbReference type="SMART" id="SM00260">
    <property type="entry name" value="CheW"/>
    <property type="match status" value="1"/>
</dbReference>
<comment type="caution">
    <text evidence="2">The sequence shown here is derived from an EMBL/GenBank/DDBJ whole genome shotgun (WGS) entry which is preliminary data.</text>
</comment>
<reference evidence="2 3" key="1">
    <citation type="submission" date="2017-05" db="EMBL/GenBank/DDBJ databases">
        <authorList>
            <person name="Varghese N."/>
            <person name="Submissions S."/>
        </authorList>
    </citation>
    <scope>NUCLEOTIDE SEQUENCE [LARGE SCALE GENOMIC DNA]</scope>
    <source>
        <strain evidence="2 3">CGMCC 1.7287</strain>
    </source>
</reference>
<dbReference type="InterPro" id="IPR002545">
    <property type="entry name" value="CheW-lke_dom"/>
</dbReference>
<dbReference type="Pfam" id="PF01584">
    <property type="entry name" value="CheW"/>
    <property type="match status" value="1"/>
</dbReference>
<dbReference type="EMBL" id="FXWV01000016">
    <property type="protein sequence ID" value="SMR77731.1"/>
    <property type="molecule type" value="Genomic_DNA"/>
</dbReference>
<dbReference type="SUPFAM" id="SSF50341">
    <property type="entry name" value="CheW-like"/>
    <property type="match status" value="1"/>
</dbReference>
<dbReference type="Proteomes" id="UP001159257">
    <property type="component" value="Unassembled WGS sequence"/>
</dbReference>
<name>A0ABY1S3A9_9GAMM</name>
<evidence type="ECO:0000259" key="1">
    <source>
        <dbReference type="PROSITE" id="PS50851"/>
    </source>
</evidence>
<dbReference type="Gene3D" id="2.40.50.180">
    <property type="entry name" value="CheA-289, Domain 4"/>
    <property type="match status" value="1"/>
</dbReference>
<dbReference type="PROSITE" id="PS50851">
    <property type="entry name" value="CHEW"/>
    <property type="match status" value="1"/>
</dbReference>
<proteinExistence type="predicted"/>
<sequence length="180" mass="19895">MVIAMDNAEQAADTAAGNDQYLTFRVLGEQYAVNILDIKEIIEVTQMTRVPMALAAVRGVMNLRGNVAPVIDLAERFHATSTQVDRRTVILVVQLEVEGERQVMGMLAEEVNEIVEIEADHFQPAPEFGAGIRQSFIRSMAQVDGKFIVLLDLSQVLNIDELSTHHEDVESATVMEVSVD</sequence>
<evidence type="ECO:0000313" key="3">
    <source>
        <dbReference type="Proteomes" id="UP001159257"/>
    </source>
</evidence>
<protein>
    <submittedName>
        <fullName evidence="2">Purine-binding chemotaxis protein CheW</fullName>
    </submittedName>
</protein>
<evidence type="ECO:0000313" key="2">
    <source>
        <dbReference type="EMBL" id="SMR77731.1"/>
    </source>
</evidence>
<gene>
    <name evidence="2" type="ORF">SAMN04487964_11665</name>
</gene>
<dbReference type="InterPro" id="IPR039315">
    <property type="entry name" value="CheW"/>
</dbReference>
<accession>A0ABY1S3A9</accession>
<dbReference type="PANTHER" id="PTHR22617">
    <property type="entry name" value="CHEMOTAXIS SENSOR HISTIDINE KINASE-RELATED"/>
    <property type="match status" value="1"/>
</dbReference>
<keyword evidence="3" id="KW-1185">Reference proteome</keyword>
<dbReference type="PANTHER" id="PTHR22617:SF41">
    <property type="entry name" value="CHEMOTAXIS SIGNAL TRANSDUCTION SYSTEM ADAPTOR PROTEIN CHEW"/>
    <property type="match status" value="1"/>
</dbReference>
<organism evidence="2 3">
    <name type="scientific">Marinobacterium sediminicola</name>
    <dbReference type="NCBI Taxonomy" id="518898"/>
    <lineage>
        <taxon>Bacteria</taxon>
        <taxon>Pseudomonadati</taxon>
        <taxon>Pseudomonadota</taxon>
        <taxon>Gammaproteobacteria</taxon>
        <taxon>Oceanospirillales</taxon>
        <taxon>Oceanospirillaceae</taxon>
        <taxon>Marinobacterium</taxon>
    </lineage>
</organism>
<feature type="domain" description="CheW-like" evidence="1">
    <location>
        <begin position="18"/>
        <end position="162"/>
    </location>
</feature>
<dbReference type="Gene3D" id="2.30.30.40">
    <property type="entry name" value="SH3 Domains"/>
    <property type="match status" value="1"/>
</dbReference>